<evidence type="ECO:0000313" key="2">
    <source>
        <dbReference type="Proteomes" id="UP000635384"/>
    </source>
</evidence>
<organism evidence="1 2">
    <name type="scientific">Erythrobacter rubeus</name>
    <dbReference type="NCBI Taxonomy" id="2760803"/>
    <lineage>
        <taxon>Bacteria</taxon>
        <taxon>Pseudomonadati</taxon>
        <taxon>Pseudomonadota</taxon>
        <taxon>Alphaproteobacteria</taxon>
        <taxon>Sphingomonadales</taxon>
        <taxon>Erythrobacteraceae</taxon>
        <taxon>Erythrobacter/Porphyrobacter group</taxon>
        <taxon>Erythrobacter</taxon>
    </lineage>
</organism>
<gene>
    <name evidence="1" type="ORF">IB285_08610</name>
</gene>
<reference evidence="1 2" key="1">
    <citation type="submission" date="2020-09" db="EMBL/GenBank/DDBJ databases">
        <authorList>
            <person name="Yoon J.-W."/>
        </authorList>
    </citation>
    <scope>NUCLEOTIDE SEQUENCE [LARGE SCALE GENOMIC DNA]</scope>
    <source>
        <strain evidence="1 2">KMU-140</strain>
    </source>
</reference>
<dbReference type="RefSeq" id="WP_190787784.1">
    <property type="nucleotide sequence ID" value="NZ_JACXLC010000001.1"/>
</dbReference>
<accession>A0ABR8KSJ1</accession>
<protein>
    <submittedName>
        <fullName evidence="1">Uncharacterized protein</fullName>
    </submittedName>
</protein>
<comment type="caution">
    <text evidence="1">The sequence shown here is derived from an EMBL/GenBank/DDBJ whole genome shotgun (WGS) entry which is preliminary data.</text>
</comment>
<name>A0ABR8KSJ1_9SPHN</name>
<dbReference type="EMBL" id="JACXLC010000001">
    <property type="protein sequence ID" value="MBD2842315.1"/>
    <property type="molecule type" value="Genomic_DNA"/>
</dbReference>
<dbReference type="Proteomes" id="UP000635384">
    <property type="component" value="Unassembled WGS sequence"/>
</dbReference>
<keyword evidence="2" id="KW-1185">Reference proteome</keyword>
<evidence type="ECO:0000313" key="1">
    <source>
        <dbReference type="EMBL" id="MBD2842315.1"/>
    </source>
</evidence>
<sequence>MNLPKIDLATIPGLETAQGLYGSATQFGAAYEDGIVAIMVYVYDTGAQAIVA</sequence>
<proteinExistence type="predicted"/>